<feature type="domain" description="Helicase C-terminal" evidence="11">
    <location>
        <begin position="603"/>
        <end position="764"/>
    </location>
</feature>
<dbReference type="SMART" id="SM00322">
    <property type="entry name" value="KH"/>
    <property type="match status" value="1"/>
</dbReference>
<dbReference type="InterPro" id="IPR027417">
    <property type="entry name" value="P-loop_NTPase"/>
</dbReference>
<dbReference type="PANTHER" id="PTHR47958">
    <property type="entry name" value="ATP-DEPENDENT RNA HELICASE DBP3"/>
    <property type="match status" value="1"/>
</dbReference>
<dbReference type="InterPro" id="IPR004087">
    <property type="entry name" value="KH_dom"/>
</dbReference>
<evidence type="ECO:0000256" key="3">
    <source>
        <dbReference type="ARBA" id="ARBA00022801"/>
    </source>
</evidence>
<dbReference type="SUPFAM" id="SSF52540">
    <property type="entry name" value="P-loop containing nucleoside triphosphate hydrolases"/>
    <property type="match status" value="1"/>
</dbReference>
<dbReference type="FunFam" id="3.40.50.300:FF:000079">
    <property type="entry name" value="probable ATP-dependent RNA helicase DDX17"/>
    <property type="match status" value="1"/>
</dbReference>
<name>A0AAJ7TX67_PETMA</name>
<dbReference type="PROSITE" id="PS51194">
    <property type="entry name" value="HELICASE_CTER"/>
    <property type="match status" value="1"/>
</dbReference>
<dbReference type="PROSITE" id="PS00039">
    <property type="entry name" value="DEAD_ATP_HELICASE"/>
    <property type="match status" value="1"/>
</dbReference>
<protein>
    <recommendedName>
        <fullName evidence="1">RNA helicase</fullName>
        <ecNumber evidence="1">3.6.4.13</ecNumber>
    </recommendedName>
</protein>
<dbReference type="InterPro" id="IPR001650">
    <property type="entry name" value="Helicase_C-like"/>
</dbReference>
<dbReference type="Pfam" id="PF00271">
    <property type="entry name" value="Helicase_C"/>
    <property type="match status" value="1"/>
</dbReference>
<dbReference type="Gene3D" id="3.30.1370.10">
    <property type="entry name" value="K Homology domain, type 1"/>
    <property type="match status" value="1"/>
</dbReference>
<accession>A0AAJ7TX67</accession>
<evidence type="ECO:0000256" key="9">
    <source>
        <dbReference type="SAM" id="MobiDB-lite"/>
    </source>
</evidence>
<dbReference type="SMART" id="SM00490">
    <property type="entry name" value="HELICc"/>
    <property type="match status" value="1"/>
</dbReference>
<evidence type="ECO:0000256" key="4">
    <source>
        <dbReference type="ARBA" id="ARBA00022806"/>
    </source>
</evidence>
<feature type="region of interest" description="Disordered" evidence="9">
    <location>
        <begin position="768"/>
        <end position="788"/>
    </location>
</feature>
<dbReference type="InterPro" id="IPR000629">
    <property type="entry name" value="RNA-helicase_DEAD-box_CS"/>
</dbReference>
<feature type="region of interest" description="Disordered" evidence="9">
    <location>
        <begin position="1"/>
        <end position="20"/>
    </location>
</feature>
<dbReference type="SMART" id="SM00487">
    <property type="entry name" value="DEXDc"/>
    <property type="match status" value="1"/>
</dbReference>
<dbReference type="AlphaFoldDB" id="A0AAJ7TX67"/>
<dbReference type="InterPro" id="IPR004088">
    <property type="entry name" value="KH_dom_type_1"/>
</dbReference>
<evidence type="ECO:0000313" key="12">
    <source>
        <dbReference type="Proteomes" id="UP001318040"/>
    </source>
</evidence>
<dbReference type="CDD" id="cd17958">
    <property type="entry name" value="DEADc_DDX43_DDX53"/>
    <property type="match status" value="1"/>
</dbReference>
<dbReference type="Gene3D" id="3.40.50.300">
    <property type="entry name" value="P-loop containing nucleotide triphosphate hydrolases"/>
    <property type="match status" value="2"/>
</dbReference>
<dbReference type="InterPro" id="IPR036612">
    <property type="entry name" value="KH_dom_type_1_sf"/>
</dbReference>
<feature type="domain" description="Helicase ATP-binding" evidence="10">
    <location>
        <begin position="416"/>
        <end position="591"/>
    </location>
</feature>
<sequence length="803" mass="85094">MSDWECDEPGGAAAADKKGPPYTYVHGHERYVSECPHSIDKSDVEDDGDDDGGCFSFSIDVSDVGRVIGRGGSKIQELEKLSGARIKLLRNGDEGTVQLVGSAGARRIARNLIRNITGSGAEKSHQGSQGRWGPVRGGMEGRGDLALSWGGGTRDDGRTVSSGGAREGTGGTEDCDNSGGVSGGACSGGFGGGKNEVGGGSGGFGGGRGCGGGGGGGGFVDSHGESGGGGRGRFGGGGGSFGGGGGISGRGGSFGRGGGGGSFGGGGGGGSFRGGGGSFRGGGGSFGGTGGGGTRSSGAAAASEDTENPPRKCIDWTSINERQADFVALKWNDCPPIKKNFYFESPSVTRMSPEEVVEWRKSNNNISVVDMCEEGGRSIPNPVRTFADAFEHFPDILDNICRAGFTTPSPIQSQAWPVVLLGWDLVGIAQTGTGKTLAFLFPGFIHLTLQPIPREQREGPGMLILTPTRELALQIKSECSKYSYQGITSVCIYGGGNRREQIDIATRGVDIVIATPGRLNDLMMNGHISMRGITYLVLDEADRMLDLGFEPQIMKILLDVRPDRQTTMTSATWPPGVRRLARSYLKDPVLVYVGSLNLAAVHSVHQEVVVLNPEDKQDFLFKFFASMQPSDKVIVFTGRKAMADHLSTKCCLMGLDVQSLHGDREQFDREQALSEFRSGCVRILIATDVASRGLDVTDITHVLNYDCPRHMEEYVHRIGRTGRAGKEGKSVTLVTRNDWRHAADLIGIMQEAGQDVPQELEEMAERFEQNQREKELRGDRPRFGGRGRYADRDAVVGVFEGLP</sequence>
<keyword evidence="5" id="KW-0067">ATP-binding</keyword>
<evidence type="ECO:0000256" key="1">
    <source>
        <dbReference type="ARBA" id="ARBA00012552"/>
    </source>
</evidence>
<dbReference type="PROSITE" id="PS51192">
    <property type="entry name" value="HELICASE_ATP_BIND_1"/>
    <property type="match status" value="1"/>
</dbReference>
<gene>
    <name evidence="13" type="primary">LOC116951380</name>
</gene>
<dbReference type="Pfam" id="PF00013">
    <property type="entry name" value="KH_1"/>
    <property type="match status" value="1"/>
</dbReference>
<evidence type="ECO:0000259" key="11">
    <source>
        <dbReference type="PROSITE" id="PS51194"/>
    </source>
</evidence>
<dbReference type="EC" id="3.6.4.13" evidence="1"/>
<evidence type="ECO:0000256" key="8">
    <source>
        <dbReference type="PROSITE-ProRule" id="PRU00117"/>
    </source>
</evidence>
<evidence type="ECO:0000313" key="13">
    <source>
        <dbReference type="RefSeq" id="XP_032825808.1"/>
    </source>
</evidence>
<keyword evidence="6 8" id="KW-0694">RNA-binding</keyword>
<keyword evidence="12" id="KW-1185">Reference proteome</keyword>
<dbReference type="KEGG" id="pmrn:116951380"/>
<proteinExistence type="predicted"/>
<dbReference type="InterPro" id="IPR014001">
    <property type="entry name" value="Helicase_ATP-bd"/>
</dbReference>
<dbReference type="GO" id="GO:0005524">
    <property type="term" value="F:ATP binding"/>
    <property type="evidence" value="ECO:0007669"/>
    <property type="project" value="UniProtKB-KW"/>
</dbReference>
<dbReference type="GO" id="GO:0016787">
    <property type="term" value="F:hydrolase activity"/>
    <property type="evidence" value="ECO:0007669"/>
    <property type="project" value="UniProtKB-KW"/>
</dbReference>
<dbReference type="Proteomes" id="UP001318040">
    <property type="component" value="Chromosome 43"/>
</dbReference>
<dbReference type="Pfam" id="PF00270">
    <property type="entry name" value="DEAD"/>
    <property type="match status" value="1"/>
</dbReference>
<feature type="region of interest" description="Disordered" evidence="9">
    <location>
        <begin position="119"/>
        <end position="180"/>
    </location>
</feature>
<organism evidence="12 13">
    <name type="scientific">Petromyzon marinus</name>
    <name type="common">Sea lamprey</name>
    <dbReference type="NCBI Taxonomy" id="7757"/>
    <lineage>
        <taxon>Eukaryota</taxon>
        <taxon>Metazoa</taxon>
        <taxon>Chordata</taxon>
        <taxon>Craniata</taxon>
        <taxon>Vertebrata</taxon>
        <taxon>Cyclostomata</taxon>
        <taxon>Hyperoartia</taxon>
        <taxon>Petromyzontiformes</taxon>
        <taxon>Petromyzontidae</taxon>
        <taxon>Petromyzon</taxon>
    </lineage>
</organism>
<feature type="region of interest" description="Disordered" evidence="9">
    <location>
        <begin position="221"/>
        <end position="313"/>
    </location>
</feature>
<evidence type="ECO:0000259" key="10">
    <source>
        <dbReference type="PROSITE" id="PS51192"/>
    </source>
</evidence>
<reference evidence="13" key="1">
    <citation type="submission" date="2025-08" db="UniProtKB">
        <authorList>
            <consortium name="RefSeq"/>
        </authorList>
    </citation>
    <scope>IDENTIFICATION</scope>
    <source>
        <tissue evidence="13">Sperm</tissue>
    </source>
</reference>
<dbReference type="PROSITE" id="PS50084">
    <property type="entry name" value="KH_TYPE_1"/>
    <property type="match status" value="1"/>
</dbReference>
<dbReference type="CDD" id="cd18787">
    <property type="entry name" value="SF2_C_DEAD"/>
    <property type="match status" value="1"/>
</dbReference>
<evidence type="ECO:0000256" key="6">
    <source>
        <dbReference type="ARBA" id="ARBA00022884"/>
    </source>
</evidence>
<evidence type="ECO:0000256" key="5">
    <source>
        <dbReference type="ARBA" id="ARBA00022840"/>
    </source>
</evidence>
<keyword evidence="3" id="KW-0378">Hydrolase</keyword>
<dbReference type="RefSeq" id="XP_032825808.1">
    <property type="nucleotide sequence ID" value="XM_032969917.1"/>
</dbReference>
<dbReference type="SUPFAM" id="SSF54791">
    <property type="entry name" value="Eukaryotic type KH-domain (KH-domain type I)"/>
    <property type="match status" value="1"/>
</dbReference>
<evidence type="ECO:0000256" key="7">
    <source>
        <dbReference type="ARBA" id="ARBA00047984"/>
    </source>
</evidence>
<feature type="compositionally biased region" description="Gly residues" evidence="9">
    <location>
        <begin position="221"/>
        <end position="295"/>
    </location>
</feature>
<dbReference type="GO" id="GO:0003723">
    <property type="term" value="F:RNA binding"/>
    <property type="evidence" value="ECO:0007669"/>
    <property type="project" value="UniProtKB-UniRule"/>
</dbReference>
<keyword evidence="2" id="KW-0547">Nucleotide-binding</keyword>
<dbReference type="GO" id="GO:0003724">
    <property type="term" value="F:RNA helicase activity"/>
    <property type="evidence" value="ECO:0007669"/>
    <property type="project" value="UniProtKB-EC"/>
</dbReference>
<comment type="catalytic activity">
    <reaction evidence="7">
        <text>ATP + H2O = ADP + phosphate + H(+)</text>
        <dbReference type="Rhea" id="RHEA:13065"/>
        <dbReference type="ChEBI" id="CHEBI:15377"/>
        <dbReference type="ChEBI" id="CHEBI:15378"/>
        <dbReference type="ChEBI" id="CHEBI:30616"/>
        <dbReference type="ChEBI" id="CHEBI:43474"/>
        <dbReference type="ChEBI" id="CHEBI:456216"/>
        <dbReference type="EC" id="3.6.4.13"/>
    </reaction>
</comment>
<keyword evidence="4" id="KW-0347">Helicase</keyword>
<evidence type="ECO:0000256" key="2">
    <source>
        <dbReference type="ARBA" id="ARBA00022741"/>
    </source>
</evidence>
<dbReference type="InterPro" id="IPR011545">
    <property type="entry name" value="DEAD/DEAH_box_helicase_dom"/>
</dbReference>
<dbReference type="FunFam" id="3.40.50.300:FF:000008">
    <property type="entry name" value="ATP-dependent RNA helicase RhlB"/>
    <property type="match status" value="1"/>
</dbReference>